<feature type="repeat" description="PPR" evidence="2">
    <location>
        <begin position="91"/>
        <end position="125"/>
    </location>
</feature>
<dbReference type="Gene3D" id="1.25.40.10">
    <property type="entry name" value="Tetratricopeptide repeat domain"/>
    <property type="match status" value="4"/>
</dbReference>
<dbReference type="GO" id="GO:0003723">
    <property type="term" value="F:RNA binding"/>
    <property type="evidence" value="ECO:0007669"/>
    <property type="project" value="InterPro"/>
</dbReference>
<dbReference type="InterPro" id="IPR011990">
    <property type="entry name" value="TPR-like_helical_dom_sf"/>
</dbReference>
<evidence type="ECO:0000256" key="2">
    <source>
        <dbReference type="PROSITE-ProRule" id="PRU00708"/>
    </source>
</evidence>
<dbReference type="FunFam" id="1.25.40.10:FF:000525">
    <property type="entry name" value="Pentatricopeptide (PPR) repeat-containing protein-like"/>
    <property type="match status" value="1"/>
</dbReference>
<name>A0AA88QGX9_9ASTE</name>
<dbReference type="Proteomes" id="UP001187471">
    <property type="component" value="Unassembled WGS sequence"/>
</dbReference>
<feature type="repeat" description="PPR" evidence="2">
    <location>
        <begin position="193"/>
        <end position="227"/>
    </location>
</feature>
<dbReference type="FunFam" id="1.25.40.10:FF:000073">
    <property type="entry name" value="Pentatricopeptide repeat-containing protein chloroplastic"/>
    <property type="match status" value="1"/>
</dbReference>
<comment type="caution">
    <text evidence="3">The sequence shown here is derived from an EMBL/GenBank/DDBJ whole genome shotgun (WGS) entry which is preliminary data.</text>
</comment>
<dbReference type="EMBL" id="JAVXUO010002935">
    <property type="protein sequence ID" value="KAK2968187.1"/>
    <property type="molecule type" value="Genomic_DNA"/>
</dbReference>
<dbReference type="PANTHER" id="PTHR47926">
    <property type="entry name" value="PENTATRICOPEPTIDE REPEAT-CONTAINING PROTEIN"/>
    <property type="match status" value="1"/>
</dbReference>
<dbReference type="FunFam" id="1.25.40.10:FF:000344">
    <property type="entry name" value="Pentatricopeptide repeat-containing protein"/>
    <property type="match status" value="1"/>
</dbReference>
<dbReference type="Pfam" id="PF20431">
    <property type="entry name" value="E_motif"/>
    <property type="match status" value="1"/>
</dbReference>
<evidence type="ECO:0000313" key="3">
    <source>
        <dbReference type="EMBL" id="KAK2968187.1"/>
    </source>
</evidence>
<dbReference type="PANTHER" id="PTHR47926:SF532">
    <property type="entry name" value="PENTACOTRIPEPTIDE-REPEAT REGION OF PRORP DOMAIN-CONTAINING PROTEIN"/>
    <property type="match status" value="1"/>
</dbReference>
<organism evidence="3 4">
    <name type="scientific">Escallonia rubra</name>
    <dbReference type="NCBI Taxonomy" id="112253"/>
    <lineage>
        <taxon>Eukaryota</taxon>
        <taxon>Viridiplantae</taxon>
        <taxon>Streptophyta</taxon>
        <taxon>Embryophyta</taxon>
        <taxon>Tracheophyta</taxon>
        <taxon>Spermatophyta</taxon>
        <taxon>Magnoliopsida</taxon>
        <taxon>eudicotyledons</taxon>
        <taxon>Gunneridae</taxon>
        <taxon>Pentapetalae</taxon>
        <taxon>asterids</taxon>
        <taxon>campanulids</taxon>
        <taxon>Escalloniales</taxon>
        <taxon>Escalloniaceae</taxon>
        <taxon>Escallonia</taxon>
    </lineage>
</organism>
<dbReference type="Pfam" id="PF01535">
    <property type="entry name" value="PPR"/>
    <property type="match status" value="5"/>
</dbReference>
<gene>
    <name evidence="3" type="ORF">RJ640_018280</name>
</gene>
<evidence type="ECO:0000256" key="1">
    <source>
        <dbReference type="ARBA" id="ARBA00022737"/>
    </source>
</evidence>
<keyword evidence="1" id="KW-0677">Repeat</keyword>
<feature type="repeat" description="PPR" evidence="2">
    <location>
        <begin position="496"/>
        <end position="530"/>
    </location>
</feature>
<sequence length="723" mass="80428">MLYACMAAKFDQNMLIAIRPYIRRLSTASSLAYAESGDLVTFQLSRHLLPQQTHVVPQVGMLEINSQLKQLVKTGHLRDARDMFDKLPQRDEITWTSIISGYVSSHDSSEALSLLSRMWVEPFLRMDPFILSLALKACAHNLNVKHGESLHGYCAKTGFVNSVFVGSALLDMYMKTGKTAEGCRVFDEMPVRNAVSWTAIITGLVRAGYNEEGLNYFSEMWRAGVEYDSYTFAIALKACADTGLLRHGREIHTQTIKRGVDVSSFVANTLATMYNKCGKLHCGLHLFEKMWIRDVVSWTTIITTYVQMGQGEHAIQAFLRMRETDVSPNEYTFAAVVSGCANVARIEWGEQLHAHVLHIGLLDSLSVANSIMSMYSRCGQLKSAAMVFHEMSRRDVVSWSTVIAAYAQGGCGVEAFEFLSRMRRGGPKPTEFALASVLSACGTMAILEQGKQLHAHVLSIGLDHTASIQSALINMYAKCGSIREASKIFDVVENMDTVSWTAMINGYAEHGSSHDAINLFEKLLKLGLRPDSVTFIGVLCACSHAGLVDRGFHYFKLMSKEYDINPSKEHYGCMIDLLCRAGRLGEAEDMIRNMPSEQDDVVWSTLLRACREQGDVECGRRTAEQILKLNPYCAGTHITLANIYSAEGRWREAADVRMLMKSKGVMKEPGWSSIEVEDRVSTFVASAQSHPQCEAIYRILELLALGEKFAVNELDALQRGAED</sequence>
<evidence type="ECO:0008006" key="5">
    <source>
        <dbReference type="Google" id="ProtNLM"/>
    </source>
</evidence>
<dbReference type="FunFam" id="1.25.40.10:FF:000355">
    <property type="entry name" value="Pentatricopeptide repeat-containing protein"/>
    <property type="match status" value="1"/>
</dbReference>
<feature type="repeat" description="PPR" evidence="2">
    <location>
        <begin position="567"/>
        <end position="597"/>
    </location>
</feature>
<proteinExistence type="predicted"/>
<dbReference type="GO" id="GO:0009451">
    <property type="term" value="P:RNA modification"/>
    <property type="evidence" value="ECO:0007669"/>
    <property type="project" value="InterPro"/>
</dbReference>
<dbReference type="Pfam" id="PF13041">
    <property type="entry name" value="PPR_2"/>
    <property type="match status" value="3"/>
</dbReference>
<dbReference type="NCBIfam" id="TIGR00756">
    <property type="entry name" value="PPR"/>
    <property type="match status" value="7"/>
</dbReference>
<protein>
    <recommendedName>
        <fullName evidence="5">Pentatricopeptide repeat-containing protein</fullName>
    </recommendedName>
</protein>
<keyword evidence="4" id="KW-1185">Reference proteome</keyword>
<dbReference type="Pfam" id="PF12854">
    <property type="entry name" value="PPR_1"/>
    <property type="match status" value="1"/>
</dbReference>
<dbReference type="AlphaFoldDB" id="A0AA88QGX9"/>
<dbReference type="InterPro" id="IPR046848">
    <property type="entry name" value="E_motif"/>
</dbReference>
<dbReference type="InterPro" id="IPR046960">
    <property type="entry name" value="PPR_At4g14850-like_plant"/>
</dbReference>
<feature type="repeat" description="PPR" evidence="2">
    <location>
        <begin position="395"/>
        <end position="429"/>
    </location>
</feature>
<dbReference type="PROSITE" id="PS51375">
    <property type="entry name" value="PPR"/>
    <property type="match status" value="6"/>
</dbReference>
<evidence type="ECO:0000313" key="4">
    <source>
        <dbReference type="Proteomes" id="UP001187471"/>
    </source>
</evidence>
<feature type="repeat" description="PPR" evidence="2">
    <location>
        <begin position="294"/>
        <end position="328"/>
    </location>
</feature>
<dbReference type="SUPFAM" id="SSF48452">
    <property type="entry name" value="TPR-like"/>
    <property type="match status" value="1"/>
</dbReference>
<accession>A0AA88QGX9</accession>
<dbReference type="InterPro" id="IPR002885">
    <property type="entry name" value="PPR_rpt"/>
</dbReference>
<reference evidence="3" key="1">
    <citation type="submission" date="2022-12" db="EMBL/GenBank/DDBJ databases">
        <title>Draft genome assemblies for two species of Escallonia (Escalloniales).</title>
        <authorList>
            <person name="Chanderbali A."/>
            <person name="Dervinis C."/>
            <person name="Anghel I."/>
            <person name="Soltis D."/>
            <person name="Soltis P."/>
            <person name="Zapata F."/>
        </authorList>
    </citation>
    <scope>NUCLEOTIDE SEQUENCE</scope>
    <source>
        <strain evidence="3">UCBG92.1500</strain>
        <tissue evidence="3">Leaf</tissue>
    </source>
</reference>